<dbReference type="AlphaFoldDB" id="A0AAV5PGP4"/>
<evidence type="ECO:0000313" key="3">
    <source>
        <dbReference type="Proteomes" id="UP001165243"/>
    </source>
</evidence>
<feature type="signal peptide" evidence="1">
    <location>
        <begin position="1"/>
        <end position="31"/>
    </location>
</feature>
<comment type="caution">
    <text evidence="2">The sequence shown here is derived from an EMBL/GenBank/DDBJ whole genome shotgun (WGS) entry which is preliminary data.</text>
</comment>
<proteinExistence type="predicted"/>
<dbReference type="Proteomes" id="UP001165243">
    <property type="component" value="Unassembled WGS sequence"/>
</dbReference>
<feature type="chain" id="PRO_5043741876" evidence="1">
    <location>
        <begin position="32"/>
        <end position="206"/>
    </location>
</feature>
<dbReference type="RefSeq" id="WP_041814386.1">
    <property type="nucleotide sequence ID" value="NZ_BSWJ01000039.1"/>
</dbReference>
<keyword evidence="1" id="KW-0732">Signal</keyword>
<gene>
    <name evidence="2" type="ORF">ME0900_16480</name>
</gene>
<accession>A0AAV5PGP4</accession>
<dbReference type="EMBL" id="BSWK01000029">
    <property type="protein sequence ID" value="GMB87274.1"/>
    <property type="molecule type" value="Genomic_DNA"/>
</dbReference>
<name>A0AAV5PGP4_LACDE</name>
<sequence length="206" mass="23032">MKKCKRYLTVFFVAMITVTIFLPFSATSVSAKTNLNEAMSLPNKNIEIDKKYWSDERIDQLADILQKSHPEFSRNYIKELIRDELNDGQIPSVSVFKSQKTISSRSSWKGITVAQAAAAIDVIISLLVGRGIDKLTAAGIKAAVKKVGRKKLSRLIRQKIIKKFGTAGAVTSTFIDYALNYNSPGTIIAKYWDKHDAYLNNGRINL</sequence>
<protein>
    <submittedName>
        <fullName evidence="2">Uncharacterized protein</fullName>
    </submittedName>
</protein>
<organism evidence="2 3">
    <name type="scientific">Lactobacillus delbrueckii subsp. bulgaricus</name>
    <dbReference type="NCBI Taxonomy" id="1585"/>
    <lineage>
        <taxon>Bacteria</taxon>
        <taxon>Bacillati</taxon>
        <taxon>Bacillota</taxon>
        <taxon>Bacilli</taxon>
        <taxon>Lactobacillales</taxon>
        <taxon>Lactobacillaceae</taxon>
        <taxon>Lactobacillus</taxon>
    </lineage>
</organism>
<evidence type="ECO:0000313" key="2">
    <source>
        <dbReference type="EMBL" id="GMB87274.1"/>
    </source>
</evidence>
<reference evidence="2" key="1">
    <citation type="submission" date="2023-04" db="EMBL/GenBank/DDBJ databases">
        <title>Draft genome sequences of Lactobacillus delbrueckii subsp. bulgaricus ME-900 and ME-901 with improved acid tolerance.</title>
        <authorList>
            <person name="Ishida T."/>
            <person name="Yamamoto E."/>
            <person name="Koizumi A."/>
            <person name="Fujiwara S."/>
            <person name="Makino S."/>
            <person name="Kano H."/>
            <person name="Kimura K."/>
        </authorList>
    </citation>
    <scope>NUCLEOTIDE SEQUENCE</scope>
    <source>
        <strain evidence="2">ME-900</strain>
    </source>
</reference>
<evidence type="ECO:0000256" key="1">
    <source>
        <dbReference type="SAM" id="SignalP"/>
    </source>
</evidence>